<feature type="region of interest" description="Disordered" evidence="1">
    <location>
        <begin position="73"/>
        <end position="93"/>
    </location>
</feature>
<feature type="non-terminal residue" evidence="2">
    <location>
        <position position="387"/>
    </location>
</feature>
<feature type="region of interest" description="Disordered" evidence="1">
    <location>
        <begin position="233"/>
        <end position="261"/>
    </location>
</feature>
<evidence type="ECO:0008006" key="4">
    <source>
        <dbReference type="Google" id="ProtNLM"/>
    </source>
</evidence>
<dbReference type="EMBL" id="CP111022">
    <property type="protein sequence ID" value="WAR19590.1"/>
    <property type="molecule type" value="Genomic_DNA"/>
</dbReference>
<dbReference type="Proteomes" id="UP001164746">
    <property type="component" value="Chromosome 11"/>
</dbReference>
<protein>
    <recommendedName>
        <fullName evidence="4">BZIP domain-containing protein</fullName>
    </recommendedName>
</protein>
<accession>A0ABY7FBX1</accession>
<evidence type="ECO:0000313" key="2">
    <source>
        <dbReference type="EMBL" id="WAR19590.1"/>
    </source>
</evidence>
<reference evidence="2" key="1">
    <citation type="submission" date="2022-11" db="EMBL/GenBank/DDBJ databases">
        <title>Centuries of genome instability and evolution in soft-shell clam transmissible cancer (bioRxiv).</title>
        <authorList>
            <person name="Hart S.F.M."/>
            <person name="Yonemitsu M.A."/>
            <person name="Giersch R.M."/>
            <person name="Beal B.F."/>
            <person name="Arriagada G."/>
            <person name="Davis B.W."/>
            <person name="Ostrander E.A."/>
            <person name="Goff S.P."/>
            <person name="Metzger M.J."/>
        </authorList>
    </citation>
    <scope>NUCLEOTIDE SEQUENCE</scope>
    <source>
        <strain evidence="2">MELC-2E11</strain>
        <tissue evidence="2">Siphon/mantle</tissue>
    </source>
</reference>
<name>A0ABY7FBX1_MYAAR</name>
<evidence type="ECO:0000313" key="3">
    <source>
        <dbReference type="Proteomes" id="UP001164746"/>
    </source>
</evidence>
<sequence>VPEIETVPHFDDPGTLFAEVLDTVSPNGHTQESDFLVSEMSDDDLEILDYLNSMNKTKTEIGPSRMCTRKRTFSEIEDSENPSKNSISKIDDIKDEYPPGTIILDARSLVPDYSKSRSGRRSLVSNSDGSDFDDSRESTPCMSKGAIQSRKNRQMQKNKLKVLEASVEKLGLEKHHLKHQVKAKDNHIECLEQEVAYLKSVLANQSCIANILKTLPSVPGMYFLAPDGKMFGSQGPENTKVTTGKGRETLKDKPDENGNVKVTSNGVYVRATGSAKNSKDSSLPDIQQRSLQALKGTTGGVCLHVSNNKASLEFCSSCAKSASNGWEKAVKLDIANRQKQGVSKENERTENVTGSSSDEILGSALVIVFTSNSMVIELFCNNSNILL</sequence>
<evidence type="ECO:0000256" key="1">
    <source>
        <dbReference type="SAM" id="MobiDB-lite"/>
    </source>
</evidence>
<feature type="compositionally biased region" description="Basic and acidic residues" evidence="1">
    <location>
        <begin position="245"/>
        <end position="258"/>
    </location>
</feature>
<gene>
    <name evidence="2" type="ORF">MAR_001428</name>
</gene>
<keyword evidence="3" id="KW-1185">Reference proteome</keyword>
<organism evidence="2 3">
    <name type="scientific">Mya arenaria</name>
    <name type="common">Soft-shell clam</name>
    <dbReference type="NCBI Taxonomy" id="6604"/>
    <lineage>
        <taxon>Eukaryota</taxon>
        <taxon>Metazoa</taxon>
        <taxon>Spiralia</taxon>
        <taxon>Lophotrochozoa</taxon>
        <taxon>Mollusca</taxon>
        <taxon>Bivalvia</taxon>
        <taxon>Autobranchia</taxon>
        <taxon>Heteroconchia</taxon>
        <taxon>Euheterodonta</taxon>
        <taxon>Imparidentia</taxon>
        <taxon>Neoheterodontei</taxon>
        <taxon>Myida</taxon>
        <taxon>Myoidea</taxon>
        <taxon>Myidae</taxon>
        <taxon>Mya</taxon>
    </lineage>
</organism>
<feature type="region of interest" description="Disordered" evidence="1">
    <location>
        <begin position="113"/>
        <end position="155"/>
    </location>
</feature>
<proteinExistence type="predicted"/>